<dbReference type="PROSITE" id="PS51257">
    <property type="entry name" value="PROKAR_LIPOPROTEIN"/>
    <property type="match status" value="1"/>
</dbReference>
<feature type="chain" id="PRO_5020662491" description="Lipoprotein" evidence="1">
    <location>
        <begin position="22"/>
        <end position="142"/>
    </location>
</feature>
<evidence type="ECO:0008006" key="4">
    <source>
        <dbReference type="Google" id="ProtNLM"/>
    </source>
</evidence>
<reference evidence="2 3" key="1">
    <citation type="submission" date="2019-02" db="EMBL/GenBank/DDBJ databases">
        <title>Bacterial novel species Emticicia sp. 17J42-9 isolated from soil.</title>
        <authorList>
            <person name="Jung H.-Y."/>
        </authorList>
    </citation>
    <scope>NUCLEOTIDE SEQUENCE [LARGE SCALE GENOMIC DNA]</scope>
    <source>
        <strain evidence="2 3">17J42-9</strain>
    </source>
</reference>
<name>A0A4Q5LUT2_9BACT</name>
<organism evidence="2 3">
    <name type="scientific">Emticicia agri</name>
    <dbReference type="NCBI Taxonomy" id="2492393"/>
    <lineage>
        <taxon>Bacteria</taxon>
        <taxon>Pseudomonadati</taxon>
        <taxon>Bacteroidota</taxon>
        <taxon>Cytophagia</taxon>
        <taxon>Cytophagales</taxon>
        <taxon>Leadbetterellaceae</taxon>
        <taxon>Emticicia</taxon>
    </lineage>
</organism>
<accession>A0A4Q5LUT2</accession>
<keyword evidence="3" id="KW-1185">Reference proteome</keyword>
<dbReference type="RefSeq" id="WP_130023657.1">
    <property type="nucleotide sequence ID" value="NZ_SEWF01000052.1"/>
</dbReference>
<dbReference type="EMBL" id="SEWF01000052">
    <property type="protein sequence ID" value="RYU93203.1"/>
    <property type="molecule type" value="Genomic_DNA"/>
</dbReference>
<sequence length="142" mass="13936">MKTIKLIGLSLIALLGLQACDKEKEVSVEPVTISDLTCPSAVFSGLATAGVTYNGVFTVPYTGGDGSSYTSDNGVSSTGVTGLSAILVPGTLAVGSGMVTYAVAGTPNSAGTAAFVINFGGRACTVAFPVAGSPATPEPVGE</sequence>
<dbReference type="Proteomes" id="UP000293162">
    <property type="component" value="Unassembled WGS sequence"/>
</dbReference>
<evidence type="ECO:0000313" key="2">
    <source>
        <dbReference type="EMBL" id="RYU93203.1"/>
    </source>
</evidence>
<evidence type="ECO:0000313" key="3">
    <source>
        <dbReference type="Proteomes" id="UP000293162"/>
    </source>
</evidence>
<protein>
    <recommendedName>
        <fullName evidence="4">Lipoprotein</fullName>
    </recommendedName>
</protein>
<feature type="signal peptide" evidence="1">
    <location>
        <begin position="1"/>
        <end position="21"/>
    </location>
</feature>
<dbReference type="OrthoDB" id="6116667at2"/>
<proteinExistence type="predicted"/>
<keyword evidence="1" id="KW-0732">Signal</keyword>
<dbReference type="AlphaFoldDB" id="A0A4Q5LUT2"/>
<gene>
    <name evidence="2" type="ORF">EWM59_23295</name>
</gene>
<comment type="caution">
    <text evidence="2">The sequence shown here is derived from an EMBL/GenBank/DDBJ whole genome shotgun (WGS) entry which is preliminary data.</text>
</comment>
<evidence type="ECO:0000256" key="1">
    <source>
        <dbReference type="SAM" id="SignalP"/>
    </source>
</evidence>